<dbReference type="SMART" id="SM00398">
    <property type="entry name" value="HMG"/>
    <property type="match status" value="1"/>
</dbReference>
<dbReference type="GO" id="GO:0005634">
    <property type="term" value="C:nucleus"/>
    <property type="evidence" value="ECO:0007669"/>
    <property type="project" value="UniProtKB-UniRule"/>
</dbReference>
<evidence type="ECO:0000256" key="1">
    <source>
        <dbReference type="PROSITE-ProRule" id="PRU00267"/>
    </source>
</evidence>
<evidence type="ECO:0000313" key="5">
    <source>
        <dbReference type="Proteomes" id="UP001150538"/>
    </source>
</evidence>
<feature type="compositionally biased region" description="Polar residues" evidence="2">
    <location>
        <begin position="547"/>
        <end position="572"/>
    </location>
</feature>
<name>A0A9W8DS30_9FUNG</name>
<keyword evidence="1" id="KW-0539">Nucleus</keyword>
<sequence>MNINPGLGSPKVAVPRLVSAKTHQKAKEIAAAHPHLNQSEISRMVASSWKKEPQCVIDKYRRLHYEKKDIINAIVKERGKGADFSDLHYQKGKKKRSRDRATTSSDEDSSVSDFGSGMSLESPPISYLPPQDRSGSPSSSSTTSANCRSGVKKRRVTKPTNTFIEYRKYIMARLDDANLDYNQVELSRITSTLWKSEPPEIKNRFKDNYQKTKLEYAAKSSQKKRRGQRTTALLTPLTSTENKSFPFDFKSPPDNLTNAASRKYDGVNSNKCSRLPPICNPQSNISANTTHHSSPVSTSSSSYSMYGGSVANTTFSPFTQHQNKAISTQGLLDIGRRLSVPTMPATHMGLTVPQYQSTSPHSNAYKDRRSSSSSSILELPKIQISNHHSNQNITPMTKLTLSGDKISPQIHNQGINVSGYYEIGITTNGSNAGPRLPSISSLVSTRATINNTRLSIEETKQPLLVCNEYSRPSHAETNCCKRTTKNIKMGSIDFLLCFPTFHKTSNNINTRESSSPQHMQLSEQVNRQQDKMPKFLSSPPMDIESPSMLSTPTFRTPDTLSISNSRANSIQL</sequence>
<dbReference type="InterPro" id="IPR036910">
    <property type="entry name" value="HMG_box_dom_sf"/>
</dbReference>
<feature type="region of interest" description="Disordered" evidence="2">
    <location>
        <begin position="508"/>
        <end position="572"/>
    </location>
</feature>
<gene>
    <name evidence="4" type="ORF">H4219_003855</name>
</gene>
<feature type="compositionally biased region" description="Polar residues" evidence="2">
    <location>
        <begin position="508"/>
        <end position="527"/>
    </location>
</feature>
<dbReference type="EMBL" id="JANBPU010000107">
    <property type="protein sequence ID" value="KAJ1916327.1"/>
    <property type="molecule type" value="Genomic_DNA"/>
</dbReference>
<reference evidence="4" key="1">
    <citation type="submission" date="2022-07" db="EMBL/GenBank/DDBJ databases">
        <title>Phylogenomic reconstructions and comparative analyses of Kickxellomycotina fungi.</title>
        <authorList>
            <person name="Reynolds N.K."/>
            <person name="Stajich J.E."/>
            <person name="Barry K."/>
            <person name="Grigoriev I.V."/>
            <person name="Crous P."/>
            <person name="Smith M.E."/>
        </authorList>
    </citation>
    <scope>NUCLEOTIDE SEQUENCE</scope>
    <source>
        <strain evidence="4">NBRC 100468</strain>
    </source>
</reference>
<keyword evidence="1" id="KW-0238">DNA-binding</keyword>
<comment type="caution">
    <text evidence="4">The sequence shown here is derived from an EMBL/GenBank/DDBJ whole genome shotgun (WGS) entry which is preliminary data.</text>
</comment>
<evidence type="ECO:0000256" key="2">
    <source>
        <dbReference type="SAM" id="MobiDB-lite"/>
    </source>
</evidence>
<accession>A0A9W8DS30</accession>
<dbReference type="PROSITE" id="PS50118">
    <property type="entry name" value="HMG_BOX_2"/>
    <property type="match status" value="1"/>
</dbReference>
<proteinExistence type="predicted"/>
<evidence type="ECO:0000313" key="4">
    <source>
        <dbReference type="EMBL" id="KAJ1916327.1"/>
    </source>
</evidence>
<feature type="compositionally biased region" description="Low complexity" evidence="2">
    <location>
        <begin position="134"/>
        <end position="144"/>
    </location>
</feature>
<feature type="domain" description="HMG box" evidence="3">
    <location>
        <begin position="156"/>
        <end position="224"/>
    </location>
</feature>
<keyword evidence="5" id="KW-1185">Reference proteome</keyword>
<protein>
    <recommendedName>
        <fullName evidence="3">HMG box domain-containing protein</fullName>
    </recommendedName>
</protein>
<feature type="DNA-binding region" description="HMG box" evidence="1">
    <location>
        <begin position="156"/>
        <end position="224"/>
    </location>
</feature>
<evidence type="ECO:0000259" key="3">
    <source>
        <dbReference type="PROSITE" id="PS50118"/>
    </source>
</evidence>
<organism evidence="4 5">
    <name type="scientific">Mycoemilia scoparia</name>
    <dbReference type="NCBI Taxonomy" id="417184"/>
    <lineage>
        <taxon>Eukaryota</taxon>
        <taxon>Fungi</taxon>
        <taxon>Fungi incertae sedis</taxon>
        <taxon>Zoopagomycota</taxon>
        <taxon>Kickxellomycotina</taxon>
        <taxon>Kickxellomycetes</taxon>
        <taxon>Kickxellales</taxon>
        <taxon>Kickxellaceae</taxon>
        <taxon>Mycoemilia</taxon>
    </lineage>
</organism>
<feature type="region of interest" description="Disordered" evidence="2">
    <location>
        <begin position="350"/>
        <end position="372"/>
    </location>
</feature>
<dbReference type="Gene3D" id="1.10.30.10">
    <property type="entry name" value="High mobility group box domain"/>
    <property type="match status" value="1"/>
</dbReference>
<dbReference type="GO" id="GO:0003677">
    <property type="term" value="F:DNA binding"/>
    <property type="evidence" value="ECO:0007669"/>
    <property type="project" value="UniProtKB-UniRule"/>
</dbReference>
<dbReference type="SUPFAM" id="SSF47095">
    <property type="entry name" value="HMG-box"/>
    <property type="match status" value="1"/>
</dbReference>
<dbReference type="OrthoDB" id="6247875at2759"/>
<dbReference type="AlphaFoldDB" id="A0A9W8DS30"/>
<feature type="compositionally biased region" description="Polar residues" evidence="2">
    <location>
        <begin position="353"/>
        <end position="362"/>
    </location>
</feature>
<dbReference type="Proteomes" id="UP001150538">
    <property type="component" value="Unassembled WGS sequence"/>
</dbReference>
<dbReference type="Pfam" id="PF00505">
    <property type="entry name" value="HMG_box"/>
    <property type="match status" value="1"/>
</dbReference>
<dbReference type="InterPro" id="IPR009071">
    <property type="entry name" value="HMG_box_dom"/>
</dbReference>
<feature type="region of interest" description="Disordered" evidence="2">
    <location>
        <begin position="86"/>
        <end position="154"/>
    </location>
</feature>